<feature type="transmembrane region" description="Helical" evidence="14">
    <location>
        <begin position="56"/>
        <end position="79"/>
    </location>
</feature>
<evidence type="ECO:0000256" key="10">
    <source>
        <dbReference type="ARBA" id="ARBA00023136"/>
    </source>
</evidence>
<keyword evidence="18" id="KW-1185">Reference proteome</keyword>
<dbReference type="PANTHER" id="PTHR47755:SF1">
    <property type="entry name" value="CELL DIVISION PROTEIN FTSX"/>
    <property type="match status" value="1"/>
</dbReference>
<dbReference type="EMBL" id="JBHSHD010000005">
    <property type="protein sequence ID" value="MFC4819811.1"/>
    <property type="molecule type" value="Genomic_DNA"/>
</dbReference>
<name>A0ABV9QSK1_9GAMM</name>
<evidence type="ECO:0000256" key="2">
    <source>
        <dbReference type="ARBA" id="ARBA00007379"/>
    </source>
</evidence>
<feature type="domain" description="FtsX extracellular" evidence="16">
    <location>
        <begin position="94"/>
        <end position="169"/>
    </location>
</feature>
<dbReference type="InterPro" id="IPR003838">
    <property type="entry name" value="ABC3_permease_C"/>
</dbReference>
<comment type="subunit">
    <text evidence="3">Forms a membrane-associated complex with FtsE.</text>
</comment>
<feature type="domain" description="ABC3 transporter permease C-terminal" evidence="15">
    <location>
        <begin position="209"/>
        <end position="324"/>
    </location>
</feature>
<evidence type="ECO:0000256" key="14">
    <source>
        <dbReference type="SAM" id="Phobius"/>
    </source>
</evidence>
<evidence type="ECO:0000313" key="18">
    <source>
        <dbReference type="Proteomes" id="UP001595886"/>
    </source>
</evidence>
<dbReference type="RefSeq" id="WP_380019605.1">
    <property type="nucleotide sequence ID" value="NZ_JBHSHD010000005.1"/>
</dbReference>
<dbReference type="Pfam" id="PF02687">
    <property type="entry name" value="FtsX"/>
    <property type="match status" value="1"/>
</dbReference>
<evidence type="ECO:0000256" key="9">
    <source>
        <dbReference type="ARBA" id="ARBA00022989"/>
    </source>
</evidence>
<evidence type="ECO:0000256" key="6">
    <source>
        <dbReference type="ARBA" id="ARBA00022519"/>
    </source>
</evidence>
<evidence type="ECO:0000256" key="11">
    <source>
        <dbReference type="ARBA" id="ARBA00023306"/>
    </source>
</evidence>
<dbReference type="InterPro" id="IPR004513">
    <property type="entry name" value="FtsX"/>
</dbReference>
<keyword evidence="7 12" id="KW-0132">Cell division</keyword>
<keyword evidence="5 12" id="KW-1003">Cell membrane</keyword>
<dbReference type="InterPro" id="IPR040690">
    <property type="entry name" value="FtsX_ECD"/>
</dbReference>
<comment type="subcellular location">
    <subcellularLocation>
        <location evidence="1">Cell inner membrane</location>
        <topology evidence="1">Multi-pass membrane protein</topology>
    </subcellularLocation>
</comment>
<evidence type="ECO:0000256" key="4">
    <source>
        <dbReference type="ARBA" id="ARBA00021907"/>
    </source>
</evidence>
<dbReference type="PIRSF" id="PIRSF003097">
    <property type="entry name" value="FtsX"/>
    <property type="match status" value="1"/>
</dbReference>
<feature type="transmembrane region" description="Helical" evidence="14">
    <location>
        <begin position="202"/>
        <end position="222"/>
    </location>
</feature>
<feature type="transmembrane region" description="Helical" evidence="14">
    <location>
        <begin position="295"/>
        <end position="318"/>
    </location>
</feature>
<keyword evidence="6 12" id="KW-0997">Cell inner membrane</keyword>
<reference evidence="18" key="1">
    <citation type="journal article" date="2019" name="Int. J. Syst. Evol. Microbiol.">
        <title>The Global Catalogue of Microorganisms (GCM) 10K type strain sequencing project: providing services to taxonomists for standard genome sequencing and annotation.</title>
        <authorList>
            <consortium name="The Broad Institute Genomics Platform"/>
            <consortium name="The Broad Institute Genome Sequencing Center for Infectious Disease"/>
            <person name="Wu L."/>
            <person name="Ma J."/>
        </authorList>
    </citation>
    <scope>NUCLEOTIDE SEQUENCE [LARGE SCALE GENOMIC DNA]</scope>
    <source>
        <strain evidence="18">CCUG 30340</strain>
    </source>
</reference>
<evidence type="ECO:0000259" key="16">
    <source>
        <dbReference type="Pfam" id="PF18075"/>
    </source>
</evidence>
<evidence type="ECO:0000256" key="8">
    <source>
        <dbReference type="ARBA" id="ARBA00022692"/>
    </source>
</evidence>
<evidence type="ECO:0000256" key="7">
    <source>
        <dbReference type="ARBA" id="ARBA00022618"/>
    </source>
</evidence>
<dbReference type="NCBIfam" id="TIGR00439">
    <property type="entry name" value="FtsX_Gneg"/>
    <property type="match status" value="1"/>
</dbReference>
<dbReference type="Proteomes" id="UP001595886">
    <property type="component" value="Unassembled WGS sequence"/>
</dbReference>
<protein>
    <recommendedName>
        <fullName evidence="4 12">Cell division protein FtsX</fullName>
    </recommendedName>
</protein>
<dbReference type="InterPro" id="IPR047590">
    <property type="entry name" value="FtsX_proteobact-type"/>
</dbReference>
<dbReference type="Pfam" id="PF18075">
    <property type="entry name" value="FtsX_ECD"/>
    <property type="match status" value="1"/>
</dbReference>
<feature type="transmembrane region" description="Helical" evidence="14">
    <location>
        <begin position="259"/>
        <end position="283"/>
    </location>
</feature>
<gene>
    <name evidence="17" type="primary">ftsX</name>
    <name evidence="17" type="ORF">ACFO6Q_05725</name>
</gene>
<dbReference type="PANTHER" id="PTHR47755">
    <property type="entry name" value="CELL DIVISION PROTEIN FTSX"/>
    <property type="match status" value="1"/>
</dbReference>
<evidence type="ECO:0000259" key="15">
    <source>
        <dbReference type="Pfam" id="PF02687"/>
    </source>
</evidence>
<evidence type="ECO:0000256" key="13">
    <source>
        <dbReference type="SAM" id="MobiDB-lite"/>
    </source>
</evidence>
<sequence length="335" mass="36119">MSRQAERNVRRPAPPAKSAAQPRRPRVPWRERLAAWRDQHLYSFFSSLGRLAARPWANALTVLVLGFALALPLMFFLLFDNARDLAGGLREAREITAFLKPSVDARGADRLAGELRARGDVAAVLIRTPEQGLAEFRQLSGFGEALDVLRSNPLPSVLVVTPGEKTDLDAPPLLAELKADARVDLVQYDAAWRRKLSDILHFGERIVAVIAALLALATLLVIGNTVRMDIQARTAEISVMQLIGASDGFVRRPFLYAGFWYGLLGGLCALAIVIAVELALAGPAQRVIESYGGRFALHGVGVLVALAVIGASALLGWLGAFVATARHLAAGQPQT</sequence>
<comment type="function">
    <text evidence="12">Part of the ABC transporter FtsEX involved in cellular division.</text>
</comment>
<keyword evidence="10 12" id="KW-0472">Membrane</keyword>
<keyword evidence="8 14" id="KW-0812">Transmembrane</keyword>
<evidence type="ECO:0000256" key="12">
    <source>
        <dbReference type="PIRNR" id="PIRNR003097"/>
    </source>
</evidence>
<organism evidence="17 18">
    <name type="scientific">Dokdonella ginsengisoli</name>
    <dbReference type="NCBI Taxonomy" id="363846"/>
    <lineage>
        <taxon>Bacteria</taxon>
        <taxon>Pseudomonadati</taxon>
        <taxon>Pseudomonadota</taxon>
        <taxon>Gammaproteobacteria</taxon>
        <taxon>Lysobacterales</taxon>
        <taxon>Rhodanobacteraceae</taxon>
        <taxon>Dokdonella</taxon>
    </lineage>
</organism>
<evidence type="ECO:0000256" key="5">
    <source>
        <dbReference type="ARBA" id="ARBA00022475"/>
    </source>
</evidence>
<evidence type="ECO:0000256" key="3">
    <source>
        <dbReference type="ARBA" id="ARBA00011160"/>
    </source>
</evidence>
<keyword evidence="11 12" id="KW-0131">Cell cycle</keyword>
<proteinExistence type="inferred from homology"/>
<dbReference type="Gene3D" id="3.30.70.3040">
    <property type="match status" value="1"/>
</dbReference>
<keyword evidence="9 14" id="KW-1133">Transmembrane helix</keyword>
<comment type="caution">
    <text evidence="17">The sequence shown here is derived from an EMBL/GenBank/DDBJ whole genome shotgun (WGS) entry which is preliminary data.</text>
</comment>
<evidence type="ECO:0000256" key="1">
    <source>
        <dbReference type="ARBA" id="ARBA00004429"/>
    </source>
</evidence>
<accession>A0ABV9QSK1</accession>
<evidence type="ECO:0000313" key="17">
    <source>
        <dbReference type="EMBL" id="MFC4819811.1"/>
    </source>
</evidence>
<feature type="region of interest" description="Disordered" evidence="13">
    <location>
        <begin position="1"/>
        <end position="26"/>
    </location>
</feature>
<comment type="similarity">
    <text evidence="2 12">Belongs to the ABC-4 integral membrane protein family. FtsX subfamily.</text>
</comment>